<dbReference type="PROSITE" id="PS51900">
    <property type="entry name" value="CB"/>
    <property type="match status" value="1"/>
</dbReference>
<evidence type="ECO:0000259" key="6">
    <source>
        <dbReference type="PROSITE" id="PS51900"/>
    </source>
</evidence>
<evidence type="ECO:0000256" key="3">
    <source>
        <dbReference type="ARBA" id="ARBA00023172"/>
    </source>
</evidence>
<dbReference type="PANTHER" id="PTHR30349:SF90">
    <property type="entry name" value="TYROSINE RECOMBINASE XERD"/>
    <property type="match status" value="1"/>
</dbReference>
<dbReference type="GO" id="GO:0006310">
    <property type="term" value="P:DNA recombination"/>
    <property type="evidence" value="ECO:0007669"/>
    <property type="project" value="UniProtKB-KW"/>
</dbReference>
<organism evidence="7 8">
    <name type="scientific">Sphingobium fuliginis (strain ATCC 27551)</name>
    <dbReference type="NCBI Taxonomy" id="336203"/>
    <lineage>
        <taxon>Bacteria</taxon>
        <taxon>Pseudomonadati</taxon>
        <taxon>Pseudomonadota</taxon>
        <taxon>Alphaproteobacteria</taxon>
        <taxon>Sphingomonadales</taxon>
        <taxon>Sphingomonadaceae</taxon>
        <taxon>Sphingobium</taxon>
    </lineage>
</organism>
<dbReference type="GO" id="GO:0015074">
    <property type="term" value="P:DNA integration"/>
    <property type="evidence" value="ECO:0007669"/>
    <property type="project" value="UniProtKB-KW"/>
</dbReference>
<evidence type="ECO:0000256" key="4">
    <source>
        <dbReference type="PROSITE-ProRule" id="PRU01248"/>
    </source>
</evidence>
<dbReference type="EMBL" id="BEWI01000034">
    <property type="protein sequence ID" value="GAY24694.1"/>
    <property type="molecule type" value="Genomic_DNA"/>
</dbReference>
<keyword evidence="2 4" id="KW-0238">DNA-binding</keyword>
<sequence>MLNIHDELIADLSRSLTEKRYNPVAAQNNVLYASEFLIYLSEIDLPIEVVTPSHVDQYIRYATECFEAKYGRYPSPRWDRLPRTAICKILSLAQGQWPPQSEVAEESAKLHGDLANGYRRWMEDERGFTDQTVRGNMWEARTFLKWQLDRGSDNSVLSLSVSDIDAYMDMRSSNMSRKSISGIAARLRSLLRYLYQARLVLTDLAPLVIGPSIYAYEGVPSIIDSTQIRAVLEETAKDKSPRGLRDYAILQILATYGLRDREIVRISIDDLDWRAATLRVSHRKTGTFSILPLSDAVGEALIEYLRHGRPQVESRNIFVLALAPYTPMTTVYNVASRRLAAAGVHLPGRRGPHVFRHARATELLRASVPQKIIGDLLGHRSVESSNTYLKLATEDLRGVALEVPGSGVRS</sequence>
<dbReference type="PANTHER" id="PTHR30349">
    <property type="entry name" value="PHAGE INTEGRASE-RELATED"/>
    <property type="match status" value="1"/>
</dbReference>
<dbReference type="Gene3D" id="1.10.150.130">
    <property type="match status" value="1"/>
</dbReference>
<evidence type="ECO:0000259" key="5">
    <source>
        <dbReference type="PROSITE" id="PS51898"/>
    </source>
</evidence>
<keyword evidence="3" id="KW-0233">DNA recombination</keyword>
<evidence type="ECO:0000256" key="1">
    <source>
        <dbReference type="ARBA" id="ARBA00022908"/>
    </source>
</evidence>
<dbReference type="SUPFAM" id="SSF56349">
    <property type="entry name" value="DNA breaking-rejoining enzymes"/>
    <property type="match status" value="1"/>
</dbReference>
<keyword evidence="1" id="KW-0229">DNA integration</keyword>
<dbReference type="Pfam" id="PF00589">
    <property type="entry name" value="Phage_integrase"/>
    <property type="match status" value="1"/>
</dbReference>
<dbReference type="InterPro" id="IPR050090">
    <property type="entry name" value="Tyrosine_recombinase_XerCD"/>
</dbReference>
<accession>A0A292ZNX5</accession>
<dbReference type="GO" id="GO:0003677">
    <property type="term" value="F:DNA binding"/>
    <property type="evidence" value="ECO:0007669"/>
    <property type="project" value="UniProtKB-UniRule"/>
</dbReference>
<proteinExistence type="predicted"/>
<dbReference type="Proteomes" id="UP000221538">
    <property type="component" value="Unassembled WGS sequence"/>
</dbReference>
<name>A0A292ZNX5_SPHSA</name>
<feature type="domain" description="Core-binding (CB)" evidence="6">
    <location>
        <begin position="109"/>
        <end position="195"/>
    </location>
</feature>
<dbReference type="InterPro" id="IPR002104">
    <property type="entry name" value="Integrase_catalytic"/>
</dbReference>
<dbReference type="Gene3D" id="1.10.443.10">
    <property type="entry name" value="Intergrase catalytic core"/>
    <property type="match status" value="1"/>
</dbReference>
<dbReference type="AlphaFoldDB" id="A0A292ZNX5"/>
<comment type="caution">
    <text evidence="7">The sequence shown here is derived from an EMBL/GenBank/DDBJ whole genome shotgun (WGS) entry which is preliminary data.</text>
</comment>
<evidence type="ECO:0000256" key="2">
    <source>
        <dbReference type="ARBA" id="ARBA00023125"/>
    </source>
</evidence>
<dbReference type="PROSITE" id="PS51898">
    <property type="entry name" value="TYR_RECOMBINASE"/>
    <property type="match status" value="1"/>
</dbReference>
<gene>
    <name evidence="7" type="ORF">SFOMI_5279</name>
</gene>
<dbReference type="InterPro" id="IPR010998">
    <property type="entry name" value="Integrase_recombinase_N"/>
</dbReference>
<dbReference type="InterPro" id="IPR044068">
    <property type="entry name" value="CB"/>
</dbReference>
<evidence type="ECO:0000313" key="7">
    <source>
        <dbReference type="EMBL" id="GAY24694.1"/>
    </source>
</evidence>
<protein>
    <submittedName>
        <fullName evidence="7">Putative integrase</fullName>
    </submittedName>
</protein>
<dbReference type="InterPro" id="IPR011010">
    <property type="entry name" value="DNA_brk_join_enz"/>
</dbReference>
<evidence type="ECO:0000313" key="8">
    <source>
        <dbReference type="Proteomes" id="UP000221538"/>
    </source>
</evidence>
<dbReference type="InterPro" id="IPR013762">
    <property type="entry name" value="Integrase-like_cat_sf"/>
</dbReference>
<reference evidence="7 8" key="1">
    <citation type="journal article" date="2013" name="Biodegradation">
        <title>Occurrence of 4-tert-butylphenol (4-t-BP) biodegradation in an aquatic sample caused by the presence of Spirodela polyrrhiza and isolation of a 4-t-BP-utilizing bacterium.</title>
        <authorList>
            <person name="Ogata Y."/>
            <person name="Toyama T."/>
            <person name="Yu N."/>
            <person name="Wang X."/>
            <person name="Sei K."/>
            <person name="Ike M."/>
        </authorList>
    </citation>
    <scope>NUCLEOTIDE SEQUENCE [LARGE SCALE GENOMIC DNA]</scope>
    <source>
        <strain evidence="7 8">OMI</strain>
    </source>
</reference>
<feature type="domain" description="Tyr recombinase" evidence="5">
    <location>
        <begin position="218"/>
        <end position="401"/>
    </location>
</feature>
<dbReference type="CDD" id="cd01188">
    <property type="entry name" value="INT_RitA_C_like"/>
    <property type="match status" value="1"/>
</dbReference>
<reference evidence="7 8" key="2">
    <citation type="journal article" date="2013" name="Environ. Sci. Technol.">
        <title>The 4-tert-butylphenol-utilizing bacterium Sphingobium fuliginis OMI can degrade bisphenols via phenolic ring hydroxylation and meta-cleavage pathway.</title>
        <authorList>
            <person name="Ogata Y."/>
            <person name="Goda S."/>
            <person name="Toyama T."/>
            <person name="Sei K."/>
            <person name="Ike M."/>
        </authorList>
    </citation>
    <scope>NUCLEOTIDE SEQUENCE [LARGE SCALE GENOMIC DNA]</scope>
    <source>
        <strain evidence="7 8">OMI</strain>
    </source>
</reference>